<feature type="region of interest" description="Disordered" evidence="1">
    <location>
        <begin position="390"/>
        <end position="438"/>
    </location>
</feature>
<name>A0A1V8S8K7_9PEZI</name>
<gene>
    <name evidence="3" type="ORF">B0A48_18475</name>
</gene>
<proteinExistence type="predicted"/>
<dbReference type="AlphaFoldDB" id="A0A1V8S8K7"/>
<comment type="caution">
    <text evidence="3">The sequence shown here is derived from an EMBL/GenBank/DDBJ whole genome shotgun (WGS) entry which is preliminary data.</text>
</comment>
<feature type="compositionally biased region" description="Basic and acidic residues" evidence="1">
    <location>
        <begin position="410"/>
        <end position="428"/>
    </location>
</feature>
<keyword evidence="2" id="KW-1133">Transmembrane helix</keyword>
<dbReference type="OrthoDB" id="5376312at2759"/>
<keyword evidence="4" id="KW-1185">Reference proteome</keyword>
<feature type="transmembrane region" description="Helical" evidence="2">
    <location>
        <begin position="20"/>
        <end position="43"/>
    </location>
</feature>
<organism evidence="3 4">
    <name type="scientific">Cryoendolithus antarcticus</name>
    <dbReference type="NCBI Taxonomy" id="1507870"/>
    <lineage>
        <taxon>Eukaryota</taxon>
        <taxon>Fungi</taxon>
        <taxon>Dikarya</taxon>
        <taxon>Ascomycota</taxon>
        <taxon>Pezizomycotina</taxon>
        <taxon>Dothideomycetes</taxon>
        <taxon>Dothideomycetidae</taxon>
        <taxon>Cladosporiales</taxon>
        <taxon>Cladosporiaceae</taxon>
        <taxon>Cryoendolithus</taxon>
    </lineage>
</organism>
<keyword evidence="2" id="KW-0812">Transmembrane</keyword>
<protein>
    <submittedName>
        <fullName evidence="3">Uncharacterized protein</fullName>
    </submittedName>
</protein>
<feature type="region of interest" description="Disordered" evidence="1">
    <location>
        <begin position="352"/>
        <end position="375"/>
    </location>
</feature>
<reference evidence="4" key="1">
    <citation type="submission" date="2017-03" db="EMBL/GenBank/DDBJ databases">
        <title>Genomes of endolithic fungi from Antarctica.</title>
        <authorList>
            <person name="Coleine C."/>
            <person name="Masonjones S."/>
            <person name="Stajich J.E."/>
        </authorList>
    </citation>
    <scope>NUCLEOTIDE SEQUENCE [LARGE SCALE GENOMIC DNA]</scope>
    <source>
        <strain evidence="4">CCFEE 5527</strain>
    </source>
</reference>
<dbReference type="EMBL" id="NAJO01000102">
    <property type="protein sequence ID" value="OQN95369.1"/>
    <property type="molecule type" value="Genomic_DNA"/>
</dbReference>
<dbReference type="Proteomes" id="UP000192596">
    <property type="component" value="Unassembled WGS sequence"/>
</dbReference>
<feature type="region of interest" description="Disordered" evidence="1">
    <location>
        <begin position="76"/>
        <end position="135"/>
    </location>
</feature>
<evidence type="ECO:0000313" key="4">
    <source>
        <dbReference type="Proteomes" id="UP000192596"/>
    </source>
</evidence>
<dbReference type="STRING" id="1507870.A0A1V8S8K7"/>
<feature type="compositionally biased region" description="Polar residues" evidence="1">
    <location>
        <begin position="76"/>
        <end position="91"/>
    </location>
</feature>
<feature type="region of interest" description="Disordered" evidence="1">
    <location>
        <begin position="452"/>
        <end position="471"/>
    </location>
</feature>
<feature type="compositionally biased region" description="Polar residues" evidence="1">
    <location>
        <begin position="118"/>
        <end position="135"/>
    </location>
</feature>
<evidence type="ECO:0000313" key="3">
    <source>
        <dbReference type="EMBL" id="OQN95369.1"/>
    </source>
</evidence>
<accession>A0A1V8S8K7</accession>
<dbReference type="InParanoid" id="A0A1V8S8K7"/>
<keyword evidence="2" id="KW-0472">Membrane</keyword>
<sequence>MISQLQRSRFYRRAERPSTVATVATIVSLAVAFIFVVFAYLGLRWLRARHSNPKYVPTRYLKTAWRKWNPRGLTQSKGAYSNRLQDGSSGPTLHLRSDNRSARSSAHLPDLEHDAQAGANSTTGDTGVDRNTSVRSIMTLPAYSRSVRESERVLGREGERSGIDVVIEAPETVEEEEERRDEEMESLYQIRAQRRREIAEREARRNARREARARGDLVALQALREDSLARAELRDITANATTMIAEHHSRSRERRVSSVSYADLGVARHDGTRLRGNSTDSDHRPLLDSAASISGNTIRPWVTGDSLSIHRRDRSGSSAMSVMTGSDVSDQELELPPFGRAGDHFEVVAQRHSRQGSRAHTPLGTRSRANSAARPSIDTADLAEARVPLQSPPAYDGAGFEDAPPYTSPIRDRPDEFHPGFARPEHHRTYSASGAPLLPEIGRLPSIRIAEATPIEPRRPTDFPTLVREAT</sequence>
<evidence type="ECO:0000256" key="1">
    <source>
        <dbReference type="SAM" id="MobiDB-lite"/>
    </source>
</evidence>
<evidence type="ECO:0000256" key="2">
    <source>
        <dbReference type="SAM" id="Phobius"/>
    </source>
</evidence>